<dbReference type="InterPro" id="IPR011009">
    <property type="entry name" value="Kinase-like_dom_sf"/>
</dbReference>
<proteinExistence type="predicted"/>
<organism evidence="2 3">
    <name type="scientific">Paenibacillus solani</name>
    <dbReference type="NCBI Taxonomy" id="1705565"/>
    <lineage>
        <taxon>Bacteria</taxon>
        <taxon>Bacillati</taxon>
        <taxon>Bacillota</taxon>
        <taxon>Bacilli</taxon>
        <taxon>Bacillales</taxon>
        <taxon>Paenibacillaceae</taxon>
        <taxon>Paenibacillus</taxon>
    </lineage>
</organism>
<dbReference type="RefSeq" id="WP_054403660.1">
    <property type="nucleotide sequence ID" value="NZ_LIUT01000001.1"/>
</dbReference>
<dbReference type="OrthoDB" id="115252at2"/>
<name>A0A0M1P8N5_9BACL</name>
<feature type="domain" description="Aminoglycoside phosphotransferase" evidence="1">
    <location>
        <begin position="61"/>
        <end position="222"/>
    </location>
</feature>
<reference evidence="3" key="1">
    <citation type="submission" date="2015-08" db="EMBL/GenBank/DDBJ databases">
        <title>Genome sequencing project for genomic taxonomy and phylogenomics of Bacillus-like bacteria.</title>
        <authorList>
            <person name="Liu B."/>
            <person name="Wang J."/>
            <person name="Zhu Y."/>
            <person name="Liu G."/>
            <person name="Chen Q."/>
            <person name="Chen Z."/>
            <person name="Lan J."/>
            <person name="Che J."/>
            <person name="Ge C."/>
            <person name="Shi H."/>
            <person name="Pan Z."/>
            <person name="Liu X."/>
        </authorList>
    </citation>
    <scope>NUCLEOTIDE SEQUENCE [LARGE SCALE GENOMIC DNA]</scope>
    <source>
        <strain evidence="3">FJAT-22460</strain>
    </source>
</reference>
<dbReference type="AlphaFoldDB" id="A0A0M1P8N5"/>
<keyword evidence="3" id="KW-1185">Reference proteome</keyword>
<protein>
    <recommendedName>
        <fullName evidence="1">Aminoglycoside phosphotransferase domain-containing protein</fullName>
    </recommendedName>
</protein>
<dbReference type="Proteomes" id="UP000036932">
    <property type="component" value="Unassembled WGS sequence"/>
</dbReference>
<sequence length="300" mass="33839">MERFNYQLQRAAIADFGLTDVTPVVLSRGGNIIIHLAPHPIVARVAALTNADQQDHHICKKLEQELLVASHLHEQGVPVLRPVYLAGGGAYKLEGHWMTFWEYVPPTTLSFPSPRDAVDMVNTLSLAMEQYTGHIAILGVWSRIHQSVNRLSKYPDVRIQHLIHKFNELDQQMHADSTLLVPSHGDAHARNLLPSPRGWIWMDFEDVSWMPRYWDLASFVANLALFKGEQEPTLRFMINNPDVVADRDAFGFALTARILMSTLGNFDYAVSGYGDMDFASEQVKLAGEFINRVEHILKGS</sequence>
<evidence type="ECO:0000259" key="1">
    <source>
        <dbReference type="Pfam" id="PF01636"/>
    </source>
</evidence>
<comment type="caution">
    <text evidence="2">The sequence shown here is derived from an EMBL/GenBank/DDBJ whole genome shotgun (WGS) entry which is preliminary data.</text>
</comment>
<evidence type="ECO:0000313" key="3">
    <source>
        <dbReference type="Proteomes" id="UP000036932"/>
    </source>
</evidence>
<evidence type="ECO:0000313" key="2">
    <source>
        <dbReference type="EMBL" id="KOR90797.1"/>
    </source>
</evidence>
<dbReference type="InterPro" id="IPR002575">
    <property type="entry name" value="Aminoglycoside_PTrfase"/>
</dbReference>
<dbReference type="SUPFAM" id="SSF56112">
    <property type="entry name" value="Protein kinase-like (PK-like)"/>
    <property type="match status" value="1"/>
</dbReference>
<dbReference type="Pfam" id="PF01636">
    <property type="entry name" value="APH"/>
    <property type="match status" value="1"/>
</dbReference>
<gene>
    <name evidence="2" type="ORF">AM231_14280</name>
</gene>
<dbReference type="Gene3D" id="3.90.1200.10">
    <property type="match status" value="1"/>
</dbReference>
<accession>A0A0M1P8N5</accession>
<dbReference type="EMBL" id="LIUT01000001">
    <property type="protein sequence ID" value="KOR90797.1"/>
    <property type="molecule type" value="Genomic_DNA"/>
</dbReference>
<dbReference type="PATRIC" id="fig|1705565.3.peg.4895"/>